<dbReference type="GO" id="GO:0006506">
    <property type="term" value="P:GPI anchor biosynthetic process"/>
    <property type="evidence" value="ECO:0007669"/>
    <property type="project" value="UniProtKB-UniPathway"/>
</dbReference>
<dbReference type="Proteomes" id="UP000504610">
    <property type="component" value="Unplaced"/>
</dbReference>
<keyword evidence="1" id="KW-0812">Transmembrane</keyword>
<organism evidence="2 3">
    <name type="scientific">Raphanus sativus</name>
    <name type="common">Radish</name>
    <name type="synonym">Raphanus raphanistrum var. sativus</name>
    <dbReference type="NCBI Taxonomy" id="3726"/>
    <lineage>
        <taxon>Eukaryota</taxon>
        <taxon>Viridiplantae</taxon>
        <taxon>Streptophyta</taxon>
        <taxon>Embryophyta</taxon>
        <taxon>Tracheophyta</taxon>
        <taxon>Spermatophyta</taxon>
        <taxon>Magnoliopsida</taxon>
        <taxon>eudicotyledons</taxon>
        <taxon>Gunneridae</taxon>
        <taxon>Pentapetalae</taxon>
        <taxon>rosids</taxon>
        <taxon>malvids</taxon>
        <taxon>Brassicales</taxon>
        <taxon>Brassicaceae</taxon>
        <taxon>Brassiceae</taxon>
        <taxon>Raphanus</taxon>
    </lineage>
</organism>
<gene>
    <name evidence="3" type="primary">LOC108855911</name>
</gene>
<dbReference type="GO" id="GO:0000009">
    <property type="term" value="F:alpha-1,6-mannosyltransferase activity"/>
    <property type="evidence" value="ECO:0007669"/>
    <property type="project" value="InterPro"/>
</dbReference>
<dbReference type="KEGG" id="rsz:108855911"/>
<evidence type="ECO:0000256" key="1">
    <source>
        <dbReference type="SAM" id="Phobius"/>
    </source>
</evidence>
<protein>
    <submittedName>
        <fullName evidence="3">Uncharacterized protein LOC108855911</fullName>
    </submittedName>
</protein>
<keyword evidence="1" id="KW-1133">Transmembrane helix</keyword>
<dbReference type="GO" id="GO:0004376">
    <property type="term" value="F:GPI mannosyltransferase activity"/>
    <property type="evidence" value="ECO:0007669"/>
    <property type="project" value="InterPro"/>
</dbReference>
<proteinExistence type="predicted"/>
<keyword evidence="1" id="KW-0472">Membrane</keyword>
<name>A0A6J0NLG9_RAPSA</name>
<keyword evidence="2" id="KW-1185">Reference proteome</keyword>
<reference evidence="3" key="1">
    <citation type="submission" date="2025-08" db="UniProtKB">
        <authorList>
            <consortium name="RefSeq"/>
        </authorList>
    </citation>
    <scope>IDENTIFICATION</scope>
    <source>
        <tissue evidence="3">Leaf</tissue>
    </source>
</reference>
<dbReference type="GO" id="GO:0016020">
    <property type="term" value="C:membrane"/>
    <property type="evidence" value="ECO:0007669"/>
    <property type="project" value="GOC"/>
</dbReference>
<dbReference type="Pfam" id="PF04188">
    <property type="entry name" value="Mannosyl_trans2"/>
    <property type="match status" value="1"/>
</dbReference>
<evidence type="ECO:0000313" key="3">
    <source>
        <dbReference type="RefSeq" id="XP_018485340.1"/>
    </source>
</evidence>
<dbReference type="GeneID" id="108855911"/>
<dbReference type="AlphaFoldDB" id="A0A6J0NLG9"/>
<accession>A0A6J0NLG9</accession>
<dbReference type="OrthoDB" id="10252502at2759"/>
<feature type="transmembrane region" description="Helical" evidence="1">
    <location>
        <begin position="32"/>
        <end position="58"/>
    </location>
</feature>
<evidence type="ECO:0000313" key="2">
    <source>
        <dbReference type="Proteomes" id="UP000504610"/>
    </source>
</evidence>
<dbReference type="InterPro" id="IPR007315">
    <property type="entry name" value="PIG-V/Gpi18"/>
</dbReference>
<sequence length="104" mass="11593">MLIVDSVSDSLSSLSLKRIFVDSVFAPLVPLIGLRAVLVLSGYVVTNLAFVFAALYLFGTMKLHSELSCEVQVMGAVRIVLRVVSRVVRAVVVSFYHKFFYLFF</sequence>
<dbReference type="RefSeq" id="XP_018485340.1">
    <property type="nucleotide sequence ID" value="XM_018629838.2"/>
</dbReference>
<dbReference type="UniPathway" id="UPA00196"/>